<dbReference type="FunFam" id="3.30.70.380:FF:000001">
    <property type="entry name" value="Phenylalanine--tRNA ligase beta subunit"/>
    <property type="match status" value="1"/>
</dbReference>
<evidence type="ECO:0000256" key="2">
    <source>
        <dbReference type="ARBA" id="ARBA00008653"/>
    </source>
</evidence>
<dbReference type="SMART" id="SM00874">
    <property type="entry name" value="B5"/>
    <property type="match status" value="1"/>
</dbReference>
<evidence type="ECO:0000256" key="12">
    <source>
        <dbReference type="ARBA" id="ARBA00022917"/>
    </source>
</evidence>
<feature type="domain" description="TRNA-binding" evidence="17">
    <location>
        <begin position="39"/>
        <end position="150"/>
    </location>
</feature>
<keyword evidence="8 15" id="KW-0547">Nucleotide-binding</keyword>
<evidence type="ECO:0000259" key="18">
    <source>
        <dbReference type="PROSITE" id="PS51447"/>
    </source>
</evidence>
<dbReference type="eggNOG" id="COG0072">
    <property type="taxonomic scope" value="Bacteria"/>
</dbReference>
<evidence type="ECO:0000256" key="15">
    <source>
        <dbReference type="HAMAP-Rule" id="MF_00283"/>
    </source>
</evidence>
<dbReference type="SUPFAM" id="SSF50249">
    <property type="entry name" value="Nucleic acid-binding proteins"/>
    <property type="match status" value="1"/>
</dbReference>
<feature type="binding site" evidence="15">
    <location>
        <position position="475"/>
    </location>
    <ligand>
        <name>Mg(2+)</name>
        <dbReference type="ChEBI" id="CHEBI:18420"/>
        <note>shared with alpha subunit</note>
    </ligand>
</feature>
<dbReference type="InterPro" id="IPR004532">
    <property type="entry name" value="Phe-tRNA-ligase_IIc_bsu_bact"/>
</dbReference>
<dbReference type="InterPro" id="IPR033714">
    <property type="entry name" value="tRNA_bind_bactPheRS"/>
</dbReference>
<sequence>MRVSLNWLQEFVDLDLTPEALGEILTIAGFEVEEIEHRRTFAEGVVVGKVLERNKHPNADKLSVCRVDIGEDEPKTIVCGASNVRAEIYVPVATMGSYLPVKDLKIKRNKLRGVASEGMICSLAELGLEKESDGIHVFSQENLTVGEPVYPILGLDDVVLDLTTTANRADALSMVGVAREVAALTGKPLRLPESSQQEIAGGEGSLQVQVTATEACRAYFGTEIRNLEIAPSPQWLQRRLQAAGVRPINNVVDVTNYVLLEWGQPLHAFDRDRLQSVAKGEGLTIGVRLATATETLTTLDGQSRELHPDNLLITANDVPIALAGVMGGEETEVYDQTENIILEAALFEPVAVRRSARAQSLRTEASTRYERSVNQAELERANQRAIALLRELAAGTPTQQAIADTRPTPEQWYRSLTLRLDRVQQVLGNVNNRDDGKLTAEDVERTLTTLGCELERQSEVSLTWTVTVPPYRYRDLEREIDLIEEVARLYGYDYFQDTLPESTQPGYLSSRQQNKNRIREAMRAVGLTEVLHYSLVKPEGEAVTLANPLFKEYSALRTELITGLINAFSYNFARGNGALNAFEIGRRFWQTETGVGEADTLAGIMGGEMFSQGRWTTSGQGQPMSWFQGKGLLEAAFTRLGLTVTYEATQEEKRLHPGRTAILFLEGERLGIFGQLHPQFSQENDLPETVYVFSFDLEQLLNALAAKNVSQSRFTPFSTYPAVARDMALYAPVDLPVASLIQVMKKAGGKLLDNVELFDEYQGENVPDGQRSLAFSLNYQALDRTLTDEEVEPALEKVRKALTKEFDVTLRS</sequence>
<dbReference type="HAMAP" id="MF_00283">
    <property type="entry name" value="Phe_tRNA_synth_beta1"/>
    <property type="match status" value="1"/>
</dbReference>
<keyword evidence="13 15" id="KW-0030">Aminoacyl-tRNA synthetase</keyword>
<dbReference type="CDD" id="cd02796">
    <property type="entry name" value="tRNA_bind_bactPheRS"/>
    <property type="match status" value="1"/>
</dbReference>
<dbReference type="GO" id="GO:0006432">
    <property type="term" value="P:phenylalanyl-tRNA aminoacylation"/>
    <property type="evidence" value="ECO:0007669"/>
    <property type="project" value="UniProtKB-UniRule"/>
</dbReference>
<feature type="binding site" evidence="15">
    <location>
        <position position="485"/>
    </location>
    <ligand>
        <name>Mg(2+)</name>
        <dbReference type="ChEBI" id="CHEBI:18420"/>
        <note>shared with alpha subunit</note>
    </ligand>
</feature>
<dbReference type="Gene3D" id="3.50.40.10">
    <property type="entry name" value="Phenylalanyl-trna Synthetase, Chain B, domain 3"/>
    <property type="match status" value="1"/>
</dbReference>
<dbReference type="InterPro" id="IPR041616">
    <property type="entry name" value="PheRS_beta_core"/>
</dbReference>
<protein>
    <recommendedName>
        <fullName evidence="15">Phenylalanine--tRNA ligase beta subunit</fullName>
        <ecNumber evidence="15">6.1.1.20</ecNumber>
    </recommendedName>
    <alternativeName>
        <fullName evidence="15">Phenylalanyl-tRNA synthetase beta subunit</fullName>
        <shortName evidence="15">PheRS</shortName>
    </alternativeName>
</protein>
<dbReference type="InterPro" id="IPR045864">
    <property type="entry name" value="aa-tRNA-synth_II/BPL/LPL"/>
</dbReference>
<accession>K9YY24</accession>
<feature type="domain" description="B5" evidence="19">
    <location>
        <begin position="411"/>
        <end position="497"/>
    </location>
</feature>
<keyword evidence="7 15" id="KW-0479">Metal-binding</keyword>
<dbReference type="Pfam" id="PF17759">
    <property type="entry name" value="tRNA_synthFbeta"/>
    <property type="match status" value="1"/>
</dbReference>
<dbReference type="SMART" id="SM00873">
    <property type="entry name" value="B3_4"/>
    <property type="match status" value="1"/>
</dbReference>
<evidence type="ECO:0000256" key="11">
    <source>
        <dbReference type="ARBA" id="ARBA00022884"/>
    </source>
</evidence>
<dbReference type="GO" id="GO:0004826">
    <property type="term" value="F:phenylalanine-tRNA ligase activity"/>
    <property type="evidence" value="ECO:0007669"/>
    <property type="project" value="UniProtKB-UniRule"/>
</dbReference>
<dbReference type="InterPro" id="IPR002547">
    <property type="entry name" value="tRNA-bd_dom"/>
</dbReference>
<evidence type="ECO:0000256" key="16">
    <source>
        <dbReference type="PROSITE-ProRule" id="PRU00209"/>
    </source>
</evidence>
<comment type="subcellular location">
    <subcellularLocation>
        <location evidence="1 15">Cytoplasm</location>
    </subcellularLocation>
</comment>
<dbReference type="InterPro" id="IPR005121">
    <property type="entry name" value="Fdx_antiC-bd"/>
</dbReference>
<comment type="catalytic activity">
    <reaction evidence="14 15">
        <text>tRNA(Phe) + L-phenylalanine + ATP = L-phenylalanyl-tRNA(Phe) + AMP + diphosphate + H(+)</text>
        <dbReference type="Rhea" id="RHEA:19413"/>
        <dbReference type="Rhea" id="RHEA-COMP:9668"/>
        <dbReference type="Rhea" id="RHEA-COMP:9699"/>
        <dbReference type="ChEBI" id="CHEBI:15378"/>
        <dbReference type="ChEBI" id="CHEBI:30616"/>
        <dbReference type="ChEBI" id="CHEBI:33019"/>
        <dbReference type="ChEBI" id="CHEBI:58095"/>
        <dbReference type="ChEBI" id="CHEBI:78442"/>
        <dbReference type="ChEBI" id="CHEBI:78531"/>
        <dbReference type="ChEBI" id="CHEBI:456215"/>
        <dbReference type="EC" id="6.1.1.20"/>
    </reaction>
</comment>
<keyword evidence="21" id="KW-1185">Reference proteome</keyword>
<evidence type="ECO:0000313" key="20">
    <source>
        <dbReference type="EMBL" id="AFZ51814.1"/>
    </source>
</evidence>
<keyword evidence="4 15" id="KW-0963">Cytoplasm</keyword>
<keyword evidence="6 15" id="KW-0436">Ligase</keyword>
<keyword evidence="11 16" id="KW-0694">RNA-binding</keyword>
<feature type="binding site" evidence="15">
    <location>
        <position position="484"/>
    </location>
    <ligand>
        <name>Mg(2+)</name>
        <dbReference type="ChEBI" id="CHEBI:18420"/>
        <note>shared with alpha subunit</note>
    </ligand>
</feature>
<evidence type="ECO:0000259" key="17">
    <source>
        <dbReference type="PROSITE" id="PS50886"/>
    </source>
</evidence>
<evidence type="ECO:0000256" key="6">
    <source>
        <dbReference type="ARBA" id="ARBA00022598"/>
    </source>
</evidence>
<evidence type="ECO:0000256" key="13">
    <source>
        <dbReference type="ARBA" id="ARBA00023146"/>
    </source>
</evidence>
<dbReference type="PANTHER" id="PTHR10947:SF0">
    <property type="entry name" value="PHENYLALANINE--TRNA LIGASE BETA SUBUNIT"/>
    <property type="match status" value="1"/>
</dbReference>
<comment type="subunit">
    <text evidence="3 15">Tetramer of two alpha and two beta subunits.</text>
</comment>
<dbReference type="CDD" id="cd00769">
    <property type="entry name" value="PheRS_beta_core"/>
    <property type="match status" value="1"/>
</dbReference>
<dbReference type="PANTHER" id="PTHR10947">
    <property type="entry name" value="PHENYLALANYL-TRNA SYNTHETASE BETA CHAIN AND LEUCINE-RICH REPEAT-CONTAINING PROTEIN 47"/>
    <property type="match status" value="1"/>
</dbReference>
<dbReference type="eggNOG" id="COG0073">
    <property type="taxonomic scope" value="Bacteria"/>
</dbReference>
<dbReference type="EMBL" id="CP003944">
    <property type="protein sequence ID" value="AFZ51814.1"/>
    <property type="molecule type" value="Genomic_DNA"/>
</dbReference>
<dbReference type="SUPFAM" id="SSF56037">
    <property type="entry name" value="PheT/TilS domain"/>
    <property type="match status" value="1"/>
</dbReference>
<evidence type="ECO:0000256" key="10">
    <source>
        <dbReference type="ARBA" id="ARBA00022842"/>
    </source>
</evidence>
<dbReference type="RefSeq" id="WP_015230790.1">
    <property type="nucleotide sequence ID" value="NC_019780.1"/>
</dbReference>
<dbReference type="InterPro" id="IPR005146">
    <property type="entry name" value="B3/B4_tRNA-bd"/>
</dbReference>
<name>K9YY24_DACS8</name>
<dbReference type="Gene3D" id="3.30.930.10">
    <property type="entry name" value="Bira Bifunctional Protein, Domain 2"/>
    <property type="match status" value="1"/>
</dbReference>
<evidence type="ECO:0000256" key="7">
    <source>
        <dbReference type="ARBA" id="ARBA00022723"/>
    </source>
</evidence>
<feature type="binding site" evidence="15">
    <location>
        <position position="481"/>
    </location>
    <ligand>
        <name>Mg(2+)</name>
        <dbReference type="ChEBI" id="CHEBI:18420"/>
        <note>shared with alpha subunit</note>
    </ligand>
</feature>
<dbReference type="KEGG" id="dsl:Dacsa_3307"/>
<dbReference type="GO" id="GO:0000049">
    <property type="term" value="F:tRNA binding"/>
    <property type="evidence" value="ECO:0007669"/>
    <property type="project" value="UniProtKB-UniRule"/>
</dbReference>
<keyword evidence="5 16" id="KW-0820">tRNA-binding</keyword>
<dbReference type="Gene3D" id="3.30.70.380">
    <property type="entry name" value="Ferrodoxin-fold anticodon-binding domain"/>
    <property type="match status" value="1"/>
</dbReference>
<dbReference type="OrthoDB" id="9805455at2"/>
<dbReference type="InterPro" id="IPR009061">
    <property type="entry name" value="DNA-bd_dom_put_sf"/>
</dbReference>
<dbReference type="Pfam" id="PF03147">
    <property type="entry name" value="FDX-ACB"/>
    <property type="match status" value="1"/>
</dbReference>
<dbReference type="GO" id="GO:0005524">
    <property type="term" value="F:ATP binding"/>
    <property type="evidence" value="ECO:0007669"/>
    <property type="project" value="UniProtKB-UniRule"/>
</dbReference>
<feature type="domain" description="FDX-ACB" evidence="18">
    <location>
        <begin position="718"/>
        <end position="811"/>
    </location>
</feature>
<dbReference type="NCBIfam" id="NF045760">
    <property type="entry name" value="YtpR"/>
    <property type="match status" value="1"/>
</dbReference>
<keyword evidence="9 15" id="KW-0067">ATP-binding</keyword>
<dbReference type="PROSITE" id="PS51447">
    <property type="entry name" value="FDX_ACB"/>
    <property type="match status" value="1"/>
</dbReference>
<evidence type="ECO:0000256" key="5">
    <source>
        <dbReference type="ARBA" id="ARBA00022555"/>
    </source>
</evidence>
<comment type="similarity">
    <text evidence="2 15">Belongs to the phenylalanyl-tRNA synthetase beta subunit family. Type 1 subfamily.</text>
</comment>
<dbReference type="Pfam" id="PF03484">
    <property type="entry name" value="B5"/>
    <property type="match status" value="1"/>
</dbReference>
<dbReference type="FunFam" id="3.50.40.10:FF:000001">
    <property type="entry name" value="Phenylalanine--tRNA ligase beta subunit"/>
    <property type="match status" value="1"/>
</dbReference>
<dbReference type="Pfam" id="PF03483">
    <property type="entry name" value="B3_4"/>
    <property type="match status" value="1"/>
</dbReference>
<evidence type="ECO:0000313" key="21">
    <source>
        <dbReference type="Proteomes" id="UP000010482"/>
    </source>
</evidence>
<dbReference type="InterPro" id="IPR045060">
    <property type="entry name" value="Phe-tRNA-ligase_IIc_bsu"/>
</dbReference>
<gene>
    <name evidence="15" type="primary">pheT</name>
    <name evidence="20" type="ORF">Dacsa_3307</name>
</gene>
<dbReference type="InterPro" id="IPR012340">
    <property type="entry name" value="NA-bd_OB-fold"/>
</dbReference>
<dbReference type="Gene3D" id="3.30.56.10">
    <property type="match status" value="2"/>
</dbReference>
<dbReference type="InterPro" id="IPR036690">
    <property type="entry name" value="Fdx_antiC-bd_sf"/>
</dbReference>
<dbReference type="FunFam" id="2.40.50.140:FF:000045">
    <property type="entry name" value="Phenylalanine--tRNA ligase beta subunit"/>
    <property type="match status" value="1"/>
</dbReference>
<dbReference type="HOGENOM" id="CLU_016891_0_0_3"/>
<dbReference type="PATRIC" id="fig|13035.3.peg.3746"/>
<dbReference type="PROSITE" id="PS50886">
    <property type="entry name" value="TRBD"/>
    <property type="match status" value="1"/>
</dbReference>
<dbReference type="Gene3D" id="2.40.50.140">
    <property type="entry name" value="Nucleic acid-binding proteins"/>
    <property type="match status" value="1"/>
</dbReference>
<evidence type="ECO:0000256" key="4">
    <source>
        <dbReference type="ARBA" id="ARBA00022490"/>
    </source>
</evidence>
<evidence type="ECO:0000256" key="8">
    <source>
        <dbReference type="ARBA" id="ARBA00022741"/>
    </source>
</evidence>
<dbReference type="Pfam" id="PF01588">
    <property type="entry name" value="tRNA_bind"/>
    <property type="match status" value="1"/>
</dbReference>
<dbReference type="SUPFAM" id="SSF55681">
    <property type="entry name" value="Class II aaRS and biotin synthetases"/>
    <property type="match status" value="1"/>
</dbReference>
<keyword evidence="12 15" id="KW-0648">Protein biosynthesis</keyword>
<evidence type="ECO:0000256" key="9">
    <source>
        <dbReference type="ARBA" id="ARBA00022840"/>
    </source>
</evidence>
<dbReference type="AlphaFoldDB" id="K9YY24"/>
<reference evidence="20" key="1">
    <citation type="submission" date="2012-04" db="EMBL/GenBank/DDBJ databases">
        <title>Finished genome of Dactylococcopsis salina PCC 8305.</title>
        <authorList>
            <consortium name="US DOE Joint Genome Institute"/>
            <person name="Gugger M."/>
            <person name="Coursin T."/>
            <person name="Rippka R."/>
            <person name="Tandeau De Marsac N."/>
            <person name="Huntemann M."/>
            <person name="Wei C.-L."/>
            <person name="Han J."/>
            <person name="Detter J.C."/>
            <person name="Han C."/>
            <person name="Tapia R."/>
            <person name="Daligault H."/>
            <person name="Chen A."/>
            <person name="Krypides N."/>
            <person name="Mavromatis K."/>
            <person name="Markowitz V."/>
            <person name="Szeto E."/>
            <person name="Ivanova N."/>
            <person name="Ovchinnikova G."/>
            <person name="Pagani I."/>
            <person name="Pati A."/>
            <person name="Goodwin L."/>
            <person name="Peters L."/>
            <person name="Pitluck S."/>
            <person name="Woyke T."/>
            <person name="Kerfeld C."/>
        </authorList>
    </citation>
    <scope>NUCLEOTIDE SEQUENCE [LARGE SCALE GENOMIC DNA]</scope>
    <source>
        <strain evidence="20">PCC 8305</strain>
    </source>
</reference>
<organism evidence="20 21">
    <name type="scientific">Dactylococcopsis salina (strain PCC 8305)</name>
    <name type="common">Myxobactron salinum</name>
    <dbReference type="NCBI Taxonomy" id="13035"/>
    <lineage>
        <taxon>Bacteria</taxon>
        <taxon>Bacillati</taxon>
        <taxon>Cyanobacteriota</taxon>
        <taxon>Cyanophyceae</taxon>
        <taxon>Nodosilineales</taxon>
        <taxon>Cymatolegaceae</taxon>
        <taxon>Dactylococcopsis</taxon>
    </lineage>
</organism>
<dbReference type="GO" id="GO:0000287">
    <property type="term" value="F:magnesium ion binding"/>
    <property type="evidence" value="ECO:0007669"/>
    <property type="project" value="UniProtKB-UniRule"/>
</dbReference>
<proteinExistence type="inferred from homology"/>
<dbReference type="InterPro" id="IPR005147">
    <property type="entry name" value="tRNA_synthase_B5-dom"/>
</dbReference>
<dbReference type="Proteomes" id="UP000010482">
    <property type="component" value="Chromosome"/>
</dbReference>
<evidence type="ECO:0000256" key="14">
    <source>
        <dbReference type="ARBA" id="ARBA00049255"/>
    </source>
</evidence>
<dbReference type="PROSITE" id="PS51483">
    <property type="entry name" value="B5"/>
    <property type="match status" value="1"/>
</dbReference>
<comment type="cofactor">
    <cofactor evidence="15">
        <name>Mg(2+)</name>
        <dbReference type="ChEBI" id="CHEBI:18420"/>
    </cofactor>
    <text evidence="15">Binds 2 magnesium ions per tetramer.</text>
</comment>
<evidence type="ECO:0000256" key="1">
    <source>
        <dbReference type="ARBA" id="ARBA00004496"/>
    </source>
</evidence>
<dbReference type="NCBIfam" id="TIGR00472">
    <property type="entry name" value="pheT_bact"/>
    <property type="match status" value="1"/>
</dbReference>
<dbReference type="SMART" id="SM00896">
    <property type="entry name" value="FDX-ACB"/>
    <property type="match status" value="1"/>
</dbReference>
<dbReference type="EC" id="6.1.1.20" evidence="15"/>
<dbReference type="InterPro" id="IPR020825">
    <property type="entry name" value="Phe-tRNA_synthase-like_B3/B4"/>
</dbReference>
<dbReference type="GO" id="GO:0009328">
    <property type="term" value="C:phenylalanine-tRNA ligase complex"/>
    <property type="evidence" value="ECO:0007669"/>
    <property type="project" value="TreeGrafter"/>
</dbReference>
<dbReference type="STRING" id="13035.Dacsa_3307"/>
<keyword evidence="10 15" id="KW-0460">Magnesium</keyword>
<dbReference type="SUPFAM" id="SSF46955">
    <property type="entry name" value="Putative DNA-binding domain"/>
    <property type="match status" value="1"/>
</dbReference>
<dbReference type="SUPFAM" id="SSF54991">
    <property type="entry name" value="Anticodon-binding domain of PheRS"/>
    <property type="match status" value="1"/>
</dbReference>
<evidence type="ECO:0000256" key="3">
    <source>
        <dbReference type="ARBA" id="ARBA00011209"/>
    </source>
</evidence>
<evidence type="ECO:0000259" key="19">
    <source>
        <dbReference type="PROSITE" id="PS51483"/>
    </source>
</evidence>